<dbReference type="Gene3D" id="3.30.70.2540">
    <property type="entry name" value="CRISPR-associated endoribonuclease Cas6/Csy4"/>
    <property type="match status" value="1"/>
</dbReference>
<comment type="caution">
    <text evidence="1">The sequence shown here is derived from an EMBL/GenBank/DDBJ whole genome shotgun (WGS) entry which is preliminary data.</text>
</comment>
<dbReference type="EMBL" id="SZVP01000001">
    <property type="protein sequence ID" value="TMM47629.1"/>
    <property type="molecule type" value="Genomic_DNA"/>
</dbReference>
<evidence type="ECO:0000313" key="2">
    <source>
        <dbReference type="Proteomes" id="UP000307702"/>
    </source>
</evidence>
<dbReference type="Pfam" id="PF09618">
    <property type="entry name" value="Cas_Csy4"/>
    <property type="match status" value="1"/>
</dbReference>
<accession>A0A8H2JPC8</accession>
<reference evidence="1 2" key="1">
    <citation type="submission" date="2019-05" db="EMBL/GenBank/DDBJ databases">
        <title>Colwellia ponticola sp. nov., isolated from seawater.</title>
        <authorList>
            <person name="Yoon J.-H."/>
        </authorList>
    </citation>
    <scope>NUCLEOTIDE SEQUENCE [LARGE SCALE GENOMIC DNA]</scope>
    <source>
        <strain evidence="1 2">OISW-25</strain>
    </source>
</reference>
<dbReference type="NCBIfam" id="TIGR02563">
    <property type="entry name" value="cas_Csy4"/>
    <property type="match status" value="1"/>
</dbReference>
<proteinExistence type="predicted"/>
<gene>
    <name evidence="1" type="primary">cas6f</name>
    <name evidence="1" type="ORF">FCS21_01215</name>
</gene>
<evidence type="ECO:0000313" key="1">
    <source>
        <dbReference type="EMBL" id="TMM47629.1"/>
    </source>
</evidence>
<dbReference type="GO" id="GO:0004519">
    <property type="term" value="F:endonuclease activity"/>
    <property type="evidence" value="ECO:0007669"/>
    <property type="project" value="InterPro"/>
</dbReference>
<dbReference type="GO" id="GO:0043571">
    <property type="term" value="P:maintenance of CRISPR repeat elements"/>
    <property type="evidence" value="ECO:0007669"/>
    <property type="project" value="InterPro"/>
</dbReference>
<organism evidence="1 2">
    <name type="scientific">Colwellia ponticola</name>
    <dbReference type="NCBI Taxonomy" id="2304625"/>
    <lineage>
        <taxon>Bacteria</taxon>
        <taxon>Pseudomonadati</taxon>
        <taxon>Pseudomonadota</taxon>
        <taxon>Gammaproteobacteria</taxon>
        <taxon>Alteromonadales</taxon>
        <taxon>Colwelliaceae</taxon>
        <taxon>Colwellia</taxon>
    </lineage>
</organism>
<dbReference type="InterPro" id="IPR013396">
    <property type="entry name" value="CRISPR-assoc_prot_Csy4"/>
</dbReference>
<dbReference type="Proteomes" id="UP000307702">
    <property type="component" value="Unassembled WGS sequence"/>
</dbReference>
<keyword evidence="2" id="KW-1185">Reference proteome</keyword>
<dbReference type="AlphaFoldDB" id="A0A8H2JPC8"/>
<name>A0A8H2JPC8_9GAMM</name>
<dbReference type="OrthoDB" id="259831at2"/>
<sequence>MKYYLDITLLPDTEITLGFIWQKVYQQVHIALAENKIEENSSAIALAFPKYSLTGDKKIEFPLGNKLRIFAPSEELLTQLAVNNWLKRFSDHTHISSIKGVPENVNEYVCVKRKQCKTNLSRLARRRAKRKDETFEQALQHYASFNDEQSTLPFINVNSLSKKEQFRLFIDQEKVSETTTGDFSCYGFSVDKATVPWF</sequence>
<dbReference type="RefSeq" id="WP_138620162.1">
    <property type="nucleotide sequence ID" value="NZ_SZVP01000001.1"/>
</dbReference>
<dbReference type="InterPro" id="IPR042564">
    <property type="entry name" value="CRISPR-Cas6/Csy4_sf"/>
</dbReference>
<protein>
    <submittedName>
        <fullName evidence="1">Type I-F CRISPR-associated endoribonuclease Cas6/Csy4</fullName>
    </submittedName>
</protein>
<dbReference type="CDD" id="cd09739">
    <property type="entry name" value="Cas6_I-F"/>
    <property type="match status" value="1"/>
</dbReference>